<feature type="region of interest" description="Disordered" evidence="1">
    <location>
        <begin position="63"/>
        <end position="82"/>
    </location>
</feature>
<feature type="compositionally biased region" description="Basic and acidic residues" evidence="1">
    <location>
        <begin position="72"/>
        <end position="82"/>
    </location>
</feature>
<accession>A0AA96KRN5</accession>
<dbReference type="EMBL" id="OQ884030">
    <property type="protein sequence ID" value="WNO29854.1"/>
    <property type="molecule type" value="Genomic_DNA"/>
</dbReference>
<evidence type="ECO:0000256" key="1">
    <source>
        <dbReference type="SAM" id="MobiDB-lite"/>
    </source>
</evidence>
<reference evidence="2" key="1">
    <citation type="submission" date="2023-04" db="EMBL/GenBank/DDBJ databases">
        <authorList>
            <person name="Zhang X."/>
        </authorList>
    </citation>
    <scope>NUCLEOTIDE SEQUENCE</scope>
</reference>
<name>A0AA96KRN5_9CAUD</name>
<protein>
    <submittedName>
        <fullName evidence="2">Uncharacterized protein</fullName>
    </submittedName>
</protein>
<sequence>MKSKRTRAVLKAKGFRRTSDALAEVCYKKTIDWHSEDFWVSTAHVLKMNRYLDKKPVGTWRKKVKNKVGTHSKHETTHYEGR</sequence>
<proteinExistence type="predicted"/>
<evidence type="ECO:0000313" key="2">
    <source>
        <dbReference type="EMBL" id="WNO29854.1"/>
    </source>
</evidence>
<organism evidence="2">
    <name type="scientific">Bacillus phage SDFMU_Pbc</name>
    <dbReference type="NCBI Taxonomy" id="3076135"/>
    <lineage>
        <taxon>Viruses</taxon>
        <taxon>Duplodnaviria</taxon>
        <taxon>Heunggongvirae</taxon>
        <taxon>Uroviricota</taxon>
        <taxon>Caudoviricetes</taxon>
        <taxon>Herelleviridae</taxon>
        <taxon>Bastillevirinae</taxon>
        <taxon>Agatevirus</taxon>
        <taxon>Agatevirus agate</taxon>
    </lineage>
</organism>